<dbReference type="SUPFAM" id="SSF50475">
    <property type="entry name" value="FMN-binding split barrel"/>
    <property type="match status" value="1"/>
</dbReference>
<feature type="binding site" evidence="4">
    <location>
        <begin position="67"/>
        <end position="72"/>
    </location>
    <ligand>
        <name>FMN</name>
        <dbReference type="ChEBI" id="CHEBI:58210"/>
    </ligand>
</feature>
<dbReference type="PIRSF" id="PIRSF000190">
    <property type="entry name" value="Pyd_amn-ph_oxd"/>
    <property type="match status" value="1"/>
</dbReference>
<keyword evidence="1" id="KW-0285">Flavoprotein</keyword>
<protein>
    <submittedName>
        <fullName evidence="7">Pyridoxamine 5'-phosphate oxidase family protein</fullName>
    </submittedName>
</protein>
<keyword evidence="3" id="KW-0560">Oxidoreductase</keyword>
<evidence type="ECO:0000259" key="6">
    <source>
        <dbReference type="Pfam" id="PF01243"/>
    </source>
</evidence>
<feature type="binding site" evidence="4">
    <location>
        <position position="169"/>
    </location>
    <ligand>
        <name>FMN</name>
        <dbReference type="ChEBI" id="CHEBI:58210"/>
    </ligand>
</feature>
<keyword evidence="8" id="KW-1185">Reference proteome</keyword>
<dbReference type="PANTHER" id="PTHR10851:SF0">
    <property type="entry name" value="PYRIDOXINE-5'-PHOSPHATE OXIDASE"/>
    <property type="match status" value="1"/>
</dbReference>
<feature type="binding site" evidence="4">
    <location>
        <position position="88"/>
    </location>
    <ligand>
        <name>FMN</name>
        <dbReference type="ChEBI" id="CHEBI:58210"/>
    </ligand>
</feature>
<dbReference type="Gene3D" id="2.30.110.10">
    <property type="entry name" value="Electron Transport, Fmn-binding Protein, Chain A"/>
    <property type="match status" value="2"/>
</dbReference>
<name>A0AAJ6AH37_9MICC</name>
<evidence type="ECO:0000256" key="2">
    <source>
        <dbReference type="ARBA" id="ARBA00022643"/>
    </source>
</evidence>
<proteinExistence type="predicted"/>
<reference evidence="7 8" key="1">
    <citation type="submission" date="2023-03" db="EMBL/GenBank/DDBJ databases">
        <title>Complete genome sequences of several Auritidibacter ignavus strains isolated from ear infections.</title>
        <authorList>
            <person name="Baehr T."/>
            <person name="Baumhoegger A.M."/>
        </authorList>
    </citation>
    <scope>NUCLEOTIDE SEQUENCE [LARGE SCALE GENOMIC DNA]</scope>
    <source>
        <strain evidence="7 8">BABAE-6</strain>
    </source>
</reference>
<dbReference type="GeneID" id="83696190"/>
<evidence type="ECO:0000313" key="7">
    <source>
        <dbReference type="EMBL" id="WGH92632.1"/>
    </source>
</evidence>
<feature type="region of interest" description="Disordered" evidence="5">
    <location>
        <begin position="175"/>
        <end position="198"/>
    </location>
</feature>
<dbReference type="AlphaFoldDB" id="A0AAJ6AH37"/>
<dbReference type="EMBL" id="CP122566">
    <property type="protein sequence ID" value="WGH92632.1"/>
    <property type="molecule type" value="Genomic_DNA"/>
</dbReference>
<evidence type="ECO:0000256" key="5">
    <source>
        <dbReference type="SAM" id="MobiDB-lite"/>
    </source>
</evidence>
<dbReference type="Proteomes" id="UP001224674">
    <property type="component" value="Chromosome"/>
</dbReference>
<dbReference type="InterPro" id="IPR000659">
    <property type="entry name" value="Pyridox_Oxase"/>
</dbReference>
<dbReference type="InterPro" id="IPR011576">
    <property type="entry name" value="Pyridox_Oxase_N"/>
</dbReference>
<sequence>MTDAVRGFLKSIPAMTGVAPDIDPEAFPDDPVTAFLQWLRAAVDAEVPEPHVVNLSTVDVDGVPDARPLVVKDVDERGWAFSSTKSSRKGSQLTDRSAAAMTFWWPAQVRAVRIRGEVVEAARAESLQDLSSRAPQAQASVDSADWTLWWLQPDRVEFWQGSPDRHHHRIIYTRDQQTEHGQQSQSAWTRHAHRTEVS</sequence>
<comment type="cofactor">
    <cofactor evidence="4">
        <name>FMN</name>
        <dbReference type="ChEBI" id="CHEBI:58210"/>
    </cofactor>
    <text evidence="4">Binds 1 FMN per subunit.</text>
</comment>
<evidence type="ECO:0000256" key="4">
    <source>
        <dbReference type="PIRSR" id="PIRSR000190-2"/>
    </source>
</evidence>
<dbReference type="Pfam" id="PF01243">
    <property type="entry name" value="PNPOx_N"/>
    <property type="match status" value="1"/>
</dbReference>
<keyword evidence="2 4" id="KW-0288">FMN</keyword>
<dbReference type="GO" id="GO:0008615">
    <property type="term" value="P:pyridoxine biosynthetic process"/>
    <property type="evidence" value="ECO:0007669"/>
    <property type="project" value="InterPro"/>
</dbReference>
<feature type="binding site" evidence="4">
    <location>
        <position position="89"/>
    </location>
    <ligand>
        <name>FMN</name>
        <dbReference type="ChEBI" id="CHEBI:58210"/>
    </ligand>
</feature>
<feature type="compositionally biased region" description="Polar residues" evidence="5">
    <location>
        <begin position="179"/>
        <end position="188"/>
    </location>
</feature>
<dbReference type="InterPro" id="IPR012349">
    <property type="entry name" value="Split_barrel_FMN-bd"/>
</dbReference>
<organism evidence="7 8">
    <name type="scientific">Auritidibacter ignavus</name>
    <dbReference type="NCBI Taxonomy" id="678932"/>
    <lineage>
        <taxon>Bacteria</taxon>
        <taxon>Bacillati</taxon>
        <taxon>Actinomycetota</taxon>
        <taxon>Actinomycetes</taxon>
        <taxon>Micrococcales</taxon>
        <taxon>Micrococcaceae</taxon>
        <taxon>Auritidibacter</taxon>
    </lineage>
</organism>
<dbReference type="RefSeq" id="WP_110100861.1">
    <property type="nucleotide sequence ID" value="NZ_CP122561.1"/>
</dbReference>
<dbReference type="PANTHER" id="PTHR10851">
    <property type="entry name" value="PYRIDOXINE-5-PHOSPHATE OXIDASE"/>
    <property type="match status" value="1"/>
</dbReference>
<evidence type="ECO:0000256" key="1">
    <source>
        <dbReference type="ARBA" id="ARBA00022630"/>
    </source>
</evidence>
<feature type="domain" description="Pyridoxamine 5'-phosphate oxidase N-terminal" evidence="6">
    <location>
        <begin position="40"/>
        <end position="159"/>
    </location>
</feature>
<dbReference type="GO" id="GO:0004733">
    <property type="term" value="F:pyridoxamine phosphate oxidase activity"/>
    <property type="evidence" value="ECO:0007669"/>
    <property type="project" value="InterPro"/>
</dbReference>
<evidence type="ECO:0000256" key="3">
    <source>
        <dbReference type="ARBA" id="ARBA00023002"/>
    </source>
</evidence>
<evidence type="ECO:0000313" key="8">
    <source>
        <dbReference type="Proteomes" id="UP001224674"/>
    </source>
</evidence>
<feature type="binding site" evidence="4">
    <location>
        <position position="159"/>
    </location>
    <ligand>
        <name>FMN</name>
        <dbReference type="ChEBI" id="CHEBI:58210"/>
    </ligand>
</feature>
<gene>
    <name evidence="7" type="ORF">QDX21_10040</name>
</gene>
<accession>A0AAJ6AH37</accession>
<dbReference type="GO" id="GO:0010181">
    <property type="term" value="F:FMN binding"/>
    <property type="evidence" value="ECO:0007669"/>
    <property type="project" value="InterPro"/>
</dbReference>